<keyword evidence="1" id="KW-0472">Membrane</keyword>
<dbReference type="EMBL" id="CAEZTM010000051">
    <property type="protein sequence ID" value="CAB4576186.1"/>
    <property type="molecule type" value="Genomic_DNA"/>
</dbReference>
<keyword evidence="1" id="KW-1133">Transmembrane helix</keyword>
<keyword evidence="1" id="KW-0812">Transmembrane</keyword>
<organism evidence="2">
    <name type="scientific">freshwater metagenome</name>
    <dbReference type="NCBI Taxonomy" id="449393"/>
    <lineage>
        <taxon>unclassified sequences</taxon>
        <taxon>metagenomes</taxon>
        <taxon>ecological metagenomes</taxon>
    </lineage>
</organism>
<evidence type="ECO:0000256" key="1">
    <source>
        <dbReference type="SAM" id="Phobius"/>
    </source>
</evidence>
<proteinExistence type="predicted"/>
<dbReference type="AlphaFoldDB" id="A0A6J6EK31"/>
<sequence length="104" mass="10781">MTLWIAVIGASLVVWALKSAGYVVPQRFVESAVMSRVAAVVTVALLASLVVSQTIHSDSGVGIDARLPALGVAAVLLYYRAPFLVVLVVAGCVAAGLRFFGILP</sequence>
<feature type="transmembrane region" description="Helical" evidence="1">
    <location>
        <begin position="85"/>
        <end position="103"/>
    </location>
</feature>
<name>A0A6J6EK31_9ZZZZ</name>
<evidence type="ECO:0000313" key="2">
    <source>
        <dbReference type="EMBL" id="CAB4576186.1"/>
    </source>
</evidence>
<reference evidence="2" key="1">
    <citation type="submission" date="2020-05" db="EMBL/GenBank/DDBJ databases">
        <authorList>
            <person name="Chiriac C."/>
            <person name="Salcher M."/>
            <person name="Ghai R."/>
            <person name="Kavagutti S V."/>
        </authorList>
    </citation>
    <scope>NUCLEOTIDE SEQUENCE</scope>
</reference>
<accession>A0A6J6EK31</accession>
<dbReference type="InterPro" id="IPR008407">
    <property type="entry name" value="Brnchd-chn_aa_trnsp_AzlD"/>
</dbReference>
<feature type="transmembrane region" description="Helical" evidence="1">
    <location>
        <begin position="32"/>
        <end position="51"/>
    </location>
</feature>
<gene>
    <name evidence="2" type="ORF">UFOPK1684_01057</name>
</gene>
<protein>
    <submittedName>
        <fullName evidence="2">Unannotated protein</fullName>
    </submittedName>
</protein>
<dbReference type="Pfam" id="PF05437">
    <property type="entry name" value="AzlD"/>
    <property type="match status" value="1"/>
</dbReference>